<keyword evidence="3" id="KW-1185">Reference proteome</keyword>
<organism evidence="2 3">
    <name type="scientific">Portunus trituberculatus</name>
    <name type="common">Swimming crab</name>
    <name type="synonym">Neptunus trituberculatus</name>
    <dbReference type="NCBI Taxonomy" id="210409"/>
    <lineage>
        <taxon>Eukaryota</taxon>
        <taxon>Metazoa</taxon>
        <taxon>Ecdysozoa</taxon>
        <taxon>Arthropoda</taxon>
        <taxon>Crustacea</taxon>
        <taxon>Multicrustacea</taxon>
        <taxon>Malacostraca</taxon>
        <taxon>Eumalacostraca</taxon>
        <taxon>Eucarida</taxon>
        <taxon>Decapoda</taxon>
        <taxon>Pleocyemata</taxon>
        <taxon>Brachyura</taxon>
        <taxon>Eubrachyura</taxon>
        <taxon>Portunoidea</taxon>
        <taxon>Portunidae</taxon>
        <taxon>Portuninae</taxon>
        <taxon>Portunus</taxon>
    </lineage>
</organism>
<accession>A0A5B7HZS0</accession>
<protein>
    <submittedName>
        <fullName evidence="2">Uncharacterized protein</fullName>
    </submittedName>
</protein>
<sequence length="119" mass="12119">MSPMAISTVTGPRGVTQCPVTPHSCYSARGMWRAFTTSALINVLSAPVSTTSFHPLCPGLGLREERTGGILIAGGPDRELGLSDGPRAQPGPVSQLPEILRQLAAASGVAPLAAVDTAG</sequence>
<comment type="caution">
    <text evidence="2">The sequence shown here is derived from an EMBL/GenBank/DDBJ whole genome shotgun (WGS) entry which is preliminary data.</text>
</comment>
<evidence type="ECO:0000313" key="2">
    <source>
        <dbReference type="EMBL" id="MPC76922.1"/>
    </source>
</evidence>
<dbReference type="EMBL" id="VSRR010044572">
    <property type="protein sequence ID" value="MPC76922.1"/>
    <property type="molecule type" value="Genomic_DNA"/>
</dbReference>
<proteinExistence type="predicted"/>
<gene>
    <name evidence="2" type="ORF">E2C01_071359</name>
</gene>
<reference evidence="2 3" key="1">
    <citation type="submission" date="2019-05" db="EMBL/GenBank/DDBJ databases">
        <title>Another draft genome of Portunus trituberculatus and its Hox gene families provides insights of decapod evolution.</title>
        <authorList>
            <person name="Jeong J.-H."/>
            <person name="Song I."/>
            <person name="Kim S."/>
            <person name="Choi T."/>
            <person name="Kim D."/>
            <person name="Ryu S."/>
            <person name="Kim W."/>
        </authorList>
    </citation>
    <scope>NUCLEOTIDE SEQUENCE [LARGE SCALE GENOMIC DNA]</scope>
    <source>
        <tissue evidence="2">Muscle</tissue>
    </source>
</reference>
<evidence type="ECO:0000313" key="3">
    <source>
        <dbReference type="Proteomes" id="UP000324222"/>
    </source>
</evidence>
<dbReference type="Proteomes" id="UP000324222">
    <property type="component" value="Unassembled WGS sequence"/>
</dbReference>
<evidence type="ECO:0000256" key="1">
    <source>
        <dbReference type="SAM" id="MobiDB-lite"/>
    </source>
</evidence>
<dbReference type="AlphaFoldDB" id="A0A5B7HZS0"/>
<feature type="region of interest" description="Disordered" evidence="1">
    <location>
        <begin position="74"/>
        <end position="93"/>
    </location>
</feature>
<name>A0A5B7HZS0_PORTR</name>